<feature type="region of interest" description="Disordered" evidence="1">
    <location>
        <begin position="67"/>
        <end position="98"/>
    </location>
</feature>
<organism evidence="4 5">
    <name type="scientific">Aureispira anguillae</name>
    <dbReference type="NCBI Taxonomy" id="2864201"/>
    <lineage>
        <taxon>Bacteria</taxon>
        <taxon>Pseudomonadati</taxon>
        <taxon>Bacteroidota</taxon>
        <taxon>Saprospiria</taxon>
        <taxon>Saprospirales</taxon>
        <taxon>Saprospiraceae</taxon>
        <taxon>Aureispira</taxon>
    </lineage>
</organism>
<keyword evidence="2" id="KW-0812">Transmembrane</keyword>
<name>A0A915YCW2_9BACT</name>
<evidence type="ECO:0000259" key="3">
    <source>
        <dbReference type="Pfam" id="PF08239"/>
    </source>
</evidence>
<gene>
    <name evidence="4" type="ORF">AsAng_0014520</name>
</gene>
<evidence type="ECO:0000256" key="2">
    <source>
        <dbReference type="SAM" id="Phobius"/>
    </source>
</evidence>
<dbReference type="AlphaFoldDB" id="A0A915YCW2"/>
<dbReference type="Gene3D" id="2.30.30.40">
    <property type="entry name" value="SH3 Domains"/>
    <property type="match status" value="1"/>
</dbReference>
<feature type="region of interest" description="Disordered" evidence="1">
    <location>
        <begin position="1"/>
        <end position="20"/>
    </location>
</feature>
<dbReference type="KEGG" id="aup:AsAng_0014520"/>
<feature type="transmembrane region" description="Helical" evidence="2">
    <location>
        <begin position="27"/>
        <end position="45"/>
    </location>
</feature>
<accession>A0A915YCW2</accession>
<protein>
    <submittedName>
        <fullName evidence="4">SH3 domain-containing protein</fullName>
    </submittedName>
</protein>
<evidence type="ECO:0000256" key="1">
    <source>
        <dbReference type="SAM" id="MobiDB-lite"/>
    </source>
</evidence>
<feature type="domain" description="SH3b" evidence="3">
    <location>
        <begin position="112"/>
        <end position="178"/>
    </location>
</feature>
<proteinExistence type="predicted"/>
<reference evidence="4" key="1">
    <citation type="submission" date="2022-09" db="EMBL/GenBank/DDBJ databases">
        <title>Aureispira anguillicida sp. nov., isolated from Leptocephalus of Japanese eel Anguilla japonica.</title>
        <authorList>
            <person name="Yuasa K."/>
            <person name="Mekata T."/>
            <person name="Ikunari K."/>
        </authorList>
    </citation>
    <scope>NUCLEOTIDE SEQUENCE</scope>
    <source>
        <strain evidence="4">EL160426</strain>
    </source>
</reference>
<keyword evidence="2" id="KW-1133">Transmembrane helix</keyword>
<dbReference type="EMBL" id="AP026867">
    <property type="protein sequence ID" value="BDS10743.1"/>
    <property type="molecule type" value="Genomic_DNA"/>
</dbReference>
<feature type="compositionally biased region" description="Low complexity" evidence="1">
    <location>
        <begin position="69"/>
        <end position="89"/>
    </location>
</feature>
<dbReference type="Proteomes" id="UP001060919">
    <property type="component" value="Chromosome"/>
</dbReference>
<dbReference type="RefSeq" id="WP_264792012.1">
    <property type="nucleotide sequence ID" value="NZ_AP026867.1"/>
</dbReference>
<evidence type="ECO:0000313" key="5">
    <source>
        <dbReference type="Proteomes" id="UP001060919"/>
    </source>
</evidence>
<dbReference type="InterPro" id="IPR003646">
    <property type="entry name" value="SH3-like_bac-type"/>
</dbReference>
<keyword evidence="2" id="KW-0472">Membrane</keyword>
<dbReference type="Pfam" id="PF08239">
    <property type="entry name" value="SH3_3"/>
    <property type="match status" value="1"/>
</dbReference>
<sequence length="191" mass="21486">MASNRPRRRKQEEVQEPQAPKGRLNNMELLGIALFCIAFMLYGISKCGKEPVVETTDNLPVVTEEIVDSNTVAPNNNNNESSYSSGDNNRTVPRPTRVDSVATPRKLYSIADSLRVRKEPNLSGELITYLSYGEEVVDLGEHTVLEKLRVSVDEVRMAPWIKIKTKKGKIGWAFGAYMQFYPVARTNPNNQ</sequence>
<keyword evidence="5" id="KW-1185">Reference proteome</keyword>
<evidence type="ECO:0000313" key="4">
    <source>
        <dbReference type="EMBL" id="BDS10743.1"/>
    </source>
</evidence>